<evidence type="ECO:0000313" key="1">
    <source>
        <dbReference type="EMBL" id="CAB1412604.1"/>
    </source>
</evidence>
<dbReference type="AlphaFoldDB" id="A0A9N7TIR7"/>
<evidence type="ECO:0000313" key="2">
    <source>
        <dbReference type="Proteomes" id="UP001153269"/>
    </source>
</evidence>
<comment type="caution">
    <text evidence="1">The sequence shown here is derived from an EMBL/GenBank/DDBJ whole genome shotgun (WGS) entry which is preliminary data.</text>
</comment>
<accession>A0A9N7TIR7</accession>
<proteinExistence type="predicted"/>
<keyword evidence="2" id="KW-1185">Reference proteome</keyword>
<organism evidence="1 2">
    <name type="scientific">Pleuronectes platessa</name>
    <name type="common">European plaice</name>
    <dbReference type="NCBI Taxonomy" id="8262"/>
    <lineage>
        <taxon>Eukaryota</taxon>
        <taxon>Metazoa</taxon>
        <taxon>Chordata</taxon>
        <taxon>Craniata</taxon>
        <taxon>Vertebrata</taxon>
        <taxon>Euteleostomi</taxon>
        <taxon>Actinopterygii</taxon>
        <taxon>Neopterygii</taxon>
        <taxon>Teleostei</taxon>
        <taxon>Neoteleostei</taxon>
        <taxon>Acanthomorphata</taxon>
        <taxon>Carangaria</taxon>
        <taxon>Pleuronectiformes</taxon>
        <taxon>Pleuronectoidei</taxon>
        <taxon>Pleuronectidae</taxon>
        <taxon>Pleuronectes</taxon>
    </lineage>
</organism>
<sequence>MVALCEDVGKHFINVAVSRQRLSEPDLWRLHGLRLIMSTQHNEVVIVNLFIRRCEWSGNEAPDDEEHIPDVSGRDCSSFFQITVSCSTRRRREKLQAHLKESRSLKNYSANSHNPLEVKLRAQSTNLQMHEPPVVPAAYESVCPPVSTWPLASRSRVHERAAEQPSDR</sequence>
<name>A0A9N7TIR7_PLEPL</name>
<reference evidence="1" key="1">
    <citation type="submission" date="2020-03" db="EMBL/GenBank/DDBJ databases">
        <authorList>
            <person name="Weist P."/>
        </authorList>
    </citation>
    <scope>NUCLEOTIDE SEQUENCE</scope>
</reference>
<gene>
    <name evidence="1" type="ORF">PLEPLA_LOCUS297</name>
</gene>
<dbReference type="EMBL" id="CADEAL010000009">
    <property type="protein sequence ID" value="CAB1412604.1"/>
    <property type="molecule type" value="Genomic_DNA"/>
</dbReference>
<dbReference type="Proteomes" id="UP001153269">
    <property type="component" value="Unassembled WGS sequence"/>
</dbReference>
<protein>
    <submittedName>
        <fullName evidence="1">Uncharacterized protein</fullName>
    </submittedName>
</protein>